<evidence type="ECO:0008006" key="3">
    <source>
        <dbReference type="Google" id="ProtNLM"/>
    </source>
</evidence>
<reference evidence="1 2" key="1">
    <citation type="submission" date="2018-08" db="EMBL/GenBank/DDBJ databases">
        <title>Muricauda nanhaiensis sp. nov., isolated from seawater of the South China Sea.</title>
        <authorList>
            <person name="Dang Y."/>
        </authorList>
    </citation>
    <scope>NUCLEOTIDE SEQUENCE [LARGE SCALE GENOMIC DNA]</scope>
    <source>
        <strain evidence="1 2">SM1704</strain>
    </source>
</reference>
<keyword evidence="2" id="KW-1185">Reference proteome</keyword>
<dbReference type="OrthoDB" id="1360611at2"/>
<comment type="caution">
    <text evidence="1">The sequence shown here is derived from an EMBL/GenBank/DDBJ whole genome shotgun (WGS) entry which is preliminary data.</text>
</comment>
<sequence>MKNHLRPLSSQNNSRNRFYILLFFLQLGVWNVNAQEKTRSEIALEYINAYYAQDSALYSIHMQDSIRWSDPTSKEIGTAITEVKGKQAVLSHLSNISRDIVSMDFKMDNSFFSDIYAIFEGFLNYSWQDFQTKKIYHFNIRTVMVLKFDGKKIVEHIDYADFKALKKQFGAQR</sequence>
<dbReference type="Gene3D" id="3.10.450.50">
    <property type="match status" value="1"/>
</dbReference>
<name>A0A371JKZ9_9FLAO</name>
<organism evidence="1 2">
    <name type="scientific">Flagellimonas nanhaiensis</name>
    <dbReference type="NCBI Taxonomy" id="2292706"/>
    <lineage>
        <taxon>Bacteria</taxon>
        <taxon>Pseudomonadati</taxon>
        <taxon>Bacteroidota</taxon>
        <taxon>Flavobacteriia</taxon>
        <taxon>Flavobacteriales</taxon>
        <taxon>Flavobacteriaceae</taxon>
        <taxon>Flagellimonas</taxon>
    </lineage>
</organism>
<protein>
    <recommendedName>
        <fullName evidence="3">Nuclear transport factor 2 family protein</fullName>
    </recommendedName>
</protein>
<gene>
    <name evidence="1" type="ORF">DX873_18030</name>
</gene>
<accession>A0A371JKZ9</accession>
<proteinExistence type="predicted"/>
<dbReference type="SUPFAM" id="SSF54427">
    <property type="entry name" value="NTF2-like"/>
    <property type="match status" value="1"/>
</dbReference>
<dbReference type="AlphaFoldDB" id="A0A371JKZ9"/>
<evidence type="ECO:0000313" key="2">
    <source>
        <dbReference type="Proteomes" id="UP000261828"/>
    </source>
</evidence>
<evidence type="ECO:0000313" key="1">
    <source>
        <dbReference type="EMBL" id="RDY57623.1"/>
    </source>
</evidence>
<dbReference type="InterPro" id="IPR032710">
    <property type="entry name" value="NTF2-like_dom_sf"/>
</dbReference>
<dbReference type="Proteomes" id="UP000261828">
    <property type="component" value="Unassembled WGS sequence"/>
</dbReference>
<dbReference type="RefSeq" id="WP_116185894.1">
    <property type="nucleotide sequence ID" value="NZ_QTJX01000008.1"/>
</dbReference>
<dbReference type="EMBL" id="QTJX01000008">
    <property type="protein sequence ID" value="RDY57623.1"/>
    <property type="molecule type" value="Genomic_DNA"/>
</dbReference>